<name>A0A2S6N9J2_9HYPH</name>
<dbReference type="RefSeq" id="WP_104507654.1">
    <property type="nucleotide sequence ID" value="NZ_JACIGC010000027.1"/>
</dbReference>
<dbReference type="AlphaFoldDB" id="A0A2S6N9J2"/>
<dbReference type="CDD" id="cd02440">
    <property type="entry name" value="AdoMet_MTases"/>
    <property type="match status" value="1"/>
</dbReference>
<proteinExistence type="predicted"/>
<comment type="caution">
    <text evidence="1">The sequence shown here is derived from an EMBL/GenBank/DDBJ whole genome shotgun (WGS) entry which is preliminary data.</text>
</comment>
<dbReference type="Pfam" id="PF13489">
    <property type="entry name" value="Methyltransf_23"/>
    <property type="match status" value="1"/>
</dbReference>
<protein>
    <submittedName>
        <fullName evidence="1">Uncharacterized protein</fullName>
    </submittedName>
</protein>
<gene>
    <name evidence="1" type="ORF">CCR94_09560</name>
</gene>
<dbReference type="OrthoDB" id="9777830at2"/>
<keyword evidence="2" id="KW-1185">Reference proteome</keyword>
<dbReference type="SUPFAM" id="SSF53335">
    <property type="entry name" value="S-adenosyl-L-methionine-dependent methyltransferases"/>
    <property type="match status" value="1"/>
</dbReference>
<reference evidence="1 2" key="1">
    <citation type="journal article" date="2018" name="Arch. Microbiol.">
        <title>New insights into the metabolic potential of the phototrophic purple bacterium Rhodopila globiformis DSM 161(T) from its draft genome sequence and evidence for a vanadium-dependent nitrogenase.</title>
        <authorList>
            <person name="Imhoff J.F."/>
            <person name="Rahn T."/>
            <person name="Kunzel S."/>
            <person name="Neulinger S.C."/>
        </authorList>
    </citation>
    <scope>NUCLEOTIDE SEQUENCE [LARGE SCALE GENOMIC DNA]</scope>
    <source>
        <strain evidence="1 2">DSM 16996</strain>
    </source>
</reference>
<dbReference type="Gene3D" id="3.40.50.150">
    <property type="entry name" value="Vaccinia Virus protein VP39"/>
    <property type="match status" value="1"/>
</dbReference>
<evidence type="ECO:0000313" key="1">
    <source>
        <dbReference type="EMBL" id="PPQ31288.1"/>
    </source>
</evidence>
<dbReference type="InterPro" id="IPR029063">
    <property type="entry name" value="SAM-dependent_MTases_sf"/>
</dbReference>
<sequence>MTNIKKTLGSLIPYPAILAGRKVFHYGRRRCLVCASHYRSRLDSGYGFPVLEQLHVAGGLMRRADVCPICHSGSRERLIWFYLTKEWKLSDDARGRLRVAHFAPEKGLSQRLQQQFPDTYRAYDFAPQRYRHLRNVEFQDIQQLSLASASVDLLICNHVLEHVFDLSAALHEVRRVLSANGRAIMQTPIALKLDQMRDGGQRASPAERIALFGQHDHVRLFTRQGYIDALNAAGLSVTAYEPFQERSEEATAWELDPFETLFVISI</sequence>
<dbReference type="EMBL" id="NHSJ01000060">
    <property type="protein sequence ID" value="PPQ31288.1"/>
    <property type="molecule type" value="Genomic_DNA"/>
</dbReference>
<accession>A0A2S6N9J2</accession>
<dbReference type="Proteomes" id="UP000239089">
    <property type="component" value="Unassembled WGS sequence"/>
</dbReference>
<evidence type="ECO:0000313" key="2">
    <source>
        <dbReference type="Proteomes" id="UP000239089"/>
    </source>
</evidence>
<organism evidence="1 2">
    <name type="scientific">Rhodoblastus sphagnicola</name>
    <dbReference type="NCBI Taxonomy" id="333368"/>
    <lineage>
        <taxon>Bacteria</taxon>
        <taxon>Pseudomonadati</taxon>
        <taxon>Pseudomonadota</taxon>
        <taxon>Alphaproteobacteria</taxon>
        <taxon>Hyphomicrobiales</taxon>
        <taxon>Rhodoblastaceae</taxon>
        <taxon>Rhodoblastus</taxon>
    </lineage>
</organism>